<name>A0A1X0RZ29_RHIZD</name>
<feature type="compositionally biased region" description="Low complexity" evidence="5">
    <location>
        <begin position="672"/>
        <end position="682"/>
    </location>
</feature>
<dbReference type="EMBL" id="KV921359">
    <property type="protein sequence ID" value="ORE17296.1"/>
    <property type="molecule type" value="Genomic_DNA"/>
</dbReference>
<proteinExistence type="predicted"/>
<dbReference type="VEuPathDB" id="FungiDB:BCV72DRAFT_55426"/>
<dbReference type="PANTHER" id="PTHR23112:SF0">
    <property type="entry name" value="TRANSMEMBRANE PROTEIN 116"/>
    <property type="match status" value="1"/>
</dbReference>
<evidence type="ECO:0000256" key="6">
    <source>
        <dbReference type="SAM" id="Phobius"/>
    </source>
</evidence>
<organism evidence="7 8">
    <name type="scientific">Rhizopus microsporus</name>
    <dbReference type="NCBI Taxonomy" id="58291"/>
    <lineage>
        <taxon>Eukaryota</taxon>
        <taxon>Fungi</taxon>
        <taxon>Fungi incertae sedis</taxon>
        <taxon>Mucoromycota</taxon>
        <taxon>Mucoromycotina</taxon>
        <taxon>Mucoromycetes</taxon>
        <taxon>Mucorales</taxon>
        <taxon>Mucorineae</taxon>
        <taxon>Rhizopodaceae</taxon>
        <taxon>Rhizopus</taxon>
    </lineage>
</organism>
<evidence type="ECO:0000256" key="5">
    <source>
        <dbReference type="SAM" id="MobiDB-lite"/>
    </source>
</evidence>
<evidence type="ECO:0000313" key="7">
    <source>
        <dbReference type="EMBL" id="ORE17296.1"/>
    </source>
</evidence>
<keyword evidence="4 6" id="KW-0472">Membrane</keyword>
<accession>A0A1X0RZ29</accession>
<dbReference type="GO" id="GO:0005886">
    <property type="term" value="C:plasma membrane"/>
    <property type="evidence" value="ECO:0007669"/>
    <property type="project" value="TreeGrafter"/>
</dbReference>
<dbReference type="GO" id="GO:0004930">
    <property type="term" value="F:G protein-coupled receptor activity"/>
    <property type="evidence" value="ECO:0007669"/>
    <property type="project" value="TreeGrafter"/>
</dbReference>
<evidence type="ECO:0000256" key="3">
    <source>
        <dbReference type="ARBA" id="ARBA00022989"/>
    </source>
</evidence>
<sequence length="923" mass="103059">MDAGTYFYLEHLSFTAGQISGLIITNLVASIMSLVGTVSVLIVHGILLDYRPKVINRLSLRLIVLSSIFDGIYSAIQIAIDYIDSRRSACRVLIYILISTDTMACMCLALIGLNLVTILAMKVPRTKKLEIFYYVIIAVSGVLVAIVPKIVPQTNGPSPDEIVASCWYHYYFEGRMRKLFNWLWYYGWLLFSSLFAAMHAVIAIIFIVRARGNYAGTLDLQSRKHDTVINSLYILRKHGNTTDVFRKIAIRCICYPLVPLISKIWGVSIEIAIAANAHIPYPVFILDRLFSSLLAFMVSCIYFTDPAICTVLGEIMDTIKRRYVHDYYTVLFQPDPESDGDDADYPKIIRIAPVRGEGRGEHARISTLIEDIKKKLLDDVGSEVEVGGVFPTDDDESINMYAHISHVPSVELQTAKGQRTSSPEKLYDIVTVTSKNGRVYLPNNKFTDNASESFKSFPQRSRAFIIPLLKLNKSDNGSSDHLNGTPGPSYQQNELGAVESLKPFEHPLTARFLHWLLIHVFRVKPVVMNAPASTIRISDAANRAKSAVTSGASTSRPSENKDSTTTGRSRNTSALSSAVSFAPVSGASQDDLLTDSRFATESEIDIQNDTARLSNESSDPSFRHVFNGAFELQEKRKHLRRISSINIGSLQRSPEYKDDIALQVLQNDTGPTEESTNSSSSPAVKFSTPMLNPSKLVSSMGSRRPSASLIWNKFSRPRSKSFSFEASREIDNADPIELQHIDLKASNEEEPAVIDSDIRKYNRTSATYSEREQMHEPSVREPLPRFPSQLCPRPAKQYSKPSIPGTAAREHAESSASAFSELFLENRAGQRERRLPRASTSEDITDYYYLEDNSDSLNTFQSQSSKAVVVPILSDYSNGAMTIQKPQDREDMNIDLEYGIPDEGEAVVDEQLKRRISKLSPQI</sequence>
<feature type="transmembrane region" description="Helical" evidence="6">
    <location>
        <begin position="253"/>
        <end position="277"/>
    </location>
</feature>
<evidence type="ECO:0000256" key="1">
    <source>
        <dbReference type="ARBA" id="ARBA00004141"/>
    </source>
</evidence>
<dbReference type="GO" id="GO:0007189">
    <property type="term" value="P:adenylate cyclase-activating G protein-coupled receptor signaling pathway"/>
    <property type="evidence" value="ECO:0007669"/>
    <property type="project" value="TreeGrafter"/>
</dbReference>
<feature type="transmembrane region" description="Helical" evidence="6">
    <location>
        <begin position="20"/>
        <end position="48"/>
    </location>
</feature>
<protein>
    <submittedName>
        <fullName evidence="7">Uncharacterized protein</fullName>
    </submittedName>
</protein>
<feature type="region of interest" description="Disordered" evidence="5">
    <location>
        <begin position="547"/>
        <end position="577"/>
    </location>
</feature>
<evidence type="ECO:0000256" key="4">
    <source>
        <dbReference type="ARBA" id="ARBA00023136"/>
    </source>
</evidence>
<keyword evidence="3 6" id="KW-1133">Transmembrane helix</keyword>
<comment type="subcellular location">
    <subcellularLocation>
        <location evidence="1">Membrane</location>
        <topology evidence="1">Multi-pass membrane protein</topology>
    </subcellularLocation>
</comment>
<gene>
    <name evidence="7" type="ORF">BCV71DRAFT_3894</name>
</gene>
<dbReference type="Proteomes" id="UP000242381">
    <property type="component" value="Unassembled WGS sequence"/>
</dbReference>
<dbReference type="AlphaFoldDB" id="A0A1X0RZ29"/>
<dbReference type="PANTHER" id="PTHR23112">
    <property type="entry name" value="G PROTEIN-COUPLED RECEPTOR 157-RELATED"/>
    <property type="match status" value="1"/>
</dbReference>
<keyword evidence="2 6" id="KW-0812">Transmembrane</keyword>
<reference evidence="7 8" key="1">
    <citation type="journal article" date="2016" name="Proc. Natl. Acad. Sci. U.S.A.">
        <title>Lipid metabolic changes in an early divergent fungus govern the establishment of a mutualistic symbiosis with endobacteria.</title>
        <authorList>
            <person name="Lastovetsky O.A."/>
            <person name="Gaspar M.L."/>
            <person name="Mondo S.J."/>
            <person name="LaButti K.M."/>
            <person name="Sandor L."/>
            <person name="Grigoriev I.V."/>
            <person name="Henry S.A."/>
            <person name="Pawlowska T.E."/>
        </authorList>
    </citation>
    <scope>NUCLEOTIDE SEQUENCE [LARGE SCALE GENOMIC DNA]</scope>
    <source>
        <strain evidence="7 8">ATCC 11559</strain>
    </source>
</reference>
<feature type="region of interest" description="Disordered" evidence="5">
    <location>
        <begin position="669"/>
        <end position="688"/>
    </location>
</feature>
<feature type="transmembrane region" description="Helical" evidence="6">
    <location>
        <begin position="92"/>
        <end position="119"/>
    </location>
</feature>
<evidence type="ECO:0000313" key="8">
    <source>
        <dbReference type="Proteomes" id="UP000242381"/>
    </source>
</evidence>
<feature type="transmembrane region" description="Helical" evidence="6">
    <location>
        <begin position="60"/>
        <end position="80"/>
    </location>
</feature>
<feature type="transmembrane region" description="Helical" evidence="6">
    <location>
        <begin position="131"/>
        <end position="151"/>
    </location>
</feature>
<evidence type="ECO:0000256" key="2">
    <source>
        <dbReference type="ARBA" id="ARBA00022692"/>
    </source>
</evidence>
<feature type="transmembrane region" description="Helical" evidence="6">
    <location>
        <begin position="185"/>
        <end position="208"/>
    </location>
</feature>